<dbReference type="AlphaFoldDB" id="A0A7W4NL53"/>
<comment type="caution">
    <text evidence="1">The sequence shown here is derived from an EMBL/GenBank/DDBJ whole genome shotgun (WGS) entry which is preliminary data.</text>
</comment>
<evidence type="ECO:0000313" key="1">
    <source>
        <dbReference type="EMBL" id="MBB2159747.1"/>
    </source>
</evidence>
<reference evidence="1 2" key="1">
    <citation type="submission" date="2020-04" db="EMBL/GenBank/DDBJ databases">
        <title>Description of novel Gluconacetobacter.</title>
        <authorList>
            <person name="Sombolestani A."/>
        </authorList>
    </citation>
    <scope>NUCLEOTIDE SEQUENCE [LARGE SCALE GENOMIC DNA]</scope>
    <source>
        <strain evidence="1 2">LMG 19747</strain>
    </source>
</reference>
<evidence type="ECO:0000313" key="2">
    <source>
        <dbReference type="Proteomes" id="UP000589085"/>
    </source>
</evidence>
<protein>
    <submittedName>
        <fullName evidence="1">Uncharacterized protein</fullName>
    </submittedName>
</protein>
<dbReference type="EMBL" id="JABEQJ010000005">
    <property type="protein sequence ID" value="MBB2159747.1"/>
    <property type="molecule type" value="Genomic_DNA"/>
</dbReference>
<dbReference type="Proteomes" id="UP000589085">
    <property type="component" value="Unassembled WGS sequence"/>
</dbReference>
<organism evidence="1 2">
    <name type="scientific">Gluconacetobacter sacchari</name>
    <dbReference type="NCBI Taxonomy" id="92759"/>
    <lineage>
        <taxon>Bacteria</taxon>
        <taxon>Pseudomonadati</taxon>
        <taxon>Pseudomonadota</taxon>
        <taxon>Alphaproteobacteria</taxon>
        <taxon>Acetobacterales</taxon>
        <taxon>Acetobacteraceae</taxon>
        <taxon>Gluconacetobacter</taxon>
    </lineage>
</organism>
<dbReference type="RefSeq" id="WP_182996595.1">
    <property type="nucleotide sequence ID" value="NZ_JABEQJ010000005.1"/>
</dbReference>
<proteinExistence type="predicted"/>
<accession>A0A7W4NL53</accession>
<sequence>MDPVSQIAMYLWPVVSPYLPEHWRQVLPLLALACCPLAGFALQVWTPAPGSRWVVLWQLLTWIANARGRNAPVSQPGIKSLAIPLKADRAALARQIGVDPAQANPRRLLAAPRAPIRPPDPG</sequence>
<gene>
    <name evidence="1" type="ORF">HLH48_06085</name>
</gene>
<name>A0A7W4NL53_9PROT</name>